<accession>A0AAE0PPH9</accession>
<dbReference type="EMBL" id="JAUTDP010000001">
    <property type="protein sequence ID" value="KAK3403601.1"/>
    <property type="molecule type" value="Genomic_DNA"/>
</dbReference>
<organism evidence="1 2">
    <name type="scientific">Sordaria brevicollis</name>
    <dbReference type="NCBI Taxonomy" id="83679"/>
    <lineage>
        <taxon>Eukaryota</taxon>
        <taxon>Fungi</taxon>
        <taxon>Dikarya</taxon>
        <taxon>Ascomycota</taxon>
        <taxon>Pezizomycotina</taxon>
        <taxon>Sordariomycetes</taxon>
        <taxon>Sordariomycetidae</taxon>
        <taxon>Sordariales</taxon>
        <taxon>Sordariaceae</taxon>
        <taxon>Sordaria</taxon>
    </lineage>
</organism>
<gene>
    <name evidence="1" type="ORF">B0T20DRAFT_389239</name>
</gene>
<reference evidence="1" key="2">
    <citation type="submission" date="2023-07" db="EMBL/GenBank/DDBJ databases">
        <authorList>
            <consortium name="Lawrence Berkeley National Laboratory"/>
            <person name="Haridas S."/>
            <person name="Hensen N."/>
            <person name="Bonometti L."/>
            <person name="Westerberg I."/>
            <person name="Brannstrom I.O."/>
            <person name="Guillou S."/>
            <person name="Cros-Aarteil S."/>
            <person name="Calhoun S."/>
            <person name="Kuo A."/>
            <person name="Mondo S."/>
            <person name="Pangilinan J."/>
            <person name="Riley R."/>
            <person name="LaButti K."/>
            <person name="Andreopoulos B."/>
            <person name="Lipzen A."/>
            <person name="Chen C."/>
            <person name="Yanf M."/>
            <person name="Daum C."/>
            <person name="Ng V."/>
            <person name="Clum A."/>
            <person name="Steindorff A."/>
            <person name="Ohm R."/>
            <person name="Martin F."/>
            <person name="Silar P."/>
            <person name="Natvig D."/>
            <person name="Lalanne C."/>
            <person name="Gautier V."/>
            <person name="Ament-velasquez S.L."/>
            <person name="Kruys A."/>
            <person name="Hutchinson M.I."/>
            <person name="Powell A.J."/>
            <person name="Barry K."/>
            <person name="Miller A.N."/>
            <person name="Grigoriev I.V."/>
            <person name="Debuchy R."/>
            <person name="Gladieux P."/>
            <person name="Thoren M.H."/>
            <person name="Johannesson H."/>
        </authorList>
    </citation>
    <scope>NUCLEOTIDE SEQUENCE</scope>
    <source>
        <strain evidence="1">FGSC 1904</strain>
    </source>
</reference>
<keyword evidence="2" id="KW-1185">Reference proteome</keyword>
<comment type="caution">
    <text evidence="1">The sequence shown here is derived from an EMBL/GenBank/DDBJ whole genome shotgun (WGS) entry which is preliminary data.</text>
</comment>
<evidence type="ECO:0000313" key="1">
    <source>
        <dbReference type="EMBL" id="KAK3403601.1"/>
    </source>
</evidence>
<dbReference type="AlphaFoldDB" id="A0AAE0PPH9"/>
<name>A0AAE0PPH9_SORBR</name>
<reference evidence="1" key="1">
    <citation type="journal article" date="2023" name="Mol. Phylogenet. Evol.">
        <title>Genome-scale phylogeny and comparative genomics of the fungal order Sordariales.</title>
        <authorList>
            <person name="Hensen N."/>
            <person name="Bonometti L."/>
            <person name="Westerberg I."/>
            <person name="Brannstrom I.O."/>
            <person name="Guillou S."/>
            <person name="Cros-Aarteil S."/>
            <person name="Calhoun S."/>
            <person name="Haridas S."/>
            <person name="Kuo A."/>
            <person name="Mondo S."/>
            <person name="Pangilinan J."/>
            <person name="Riley R."/>
            <person name="LaButti K."/>
            <person name="Andreopoulos B."/>
            <person name="Lipzen A."/>
            <person name="Chen C."/>
            <person name="Yan M."/>
            <person name="Daum C."/>
            <person name="Ng V."/>
            <person name="Clum A."/>
            <person name="Steindorff A."/>
            <person name="Ohm R.A."/>
            <person name="Martin F."/>
            <person name="Silar P."/>
            <person name="Natvig D.O."/>
            <person name="Lalanne C."/>
            <person name="Gautier V."/>
            <person name="Ament-Velasquez S.L."/>
            <person name="Kruys A."/>
            <person name="Hutchinson M.I."/>
            <person name="Powell A.J."/>
            <person name="Barry K."/>
            <person name="Miller A.N."/>
            <person name="Grigoriev I.V."/>
            <person name="Debuchy R."/>
            <person name="Gladieux P."/>
            <person name="Hiltunen Thoren M."/>
            <person name="Johannesson H."/>
        </authorList>
    </citation>
    <scope>NUCLEOTIDE SEQUENCE</scope>
    <source>
        <strain evidence="1">FGSC 1904</strain>
    </source>
</reference>
<proteinExistence type="predicted"/>
<protein>
    <submittedName>
        <fullName evidence="1">Uncharacterized protein</fullName>
    </submittedName>
</protein>
<sequence length="178" mass="20014">MAHFYPPGDDEVAENSGRKDFSIEPWFHGGDRDLHLNGAFCSERAAKTGLGRLNLAERFAANHLQPPTEVMAQGGPRSTALCFAYPEEKAWFLVGFLEVGPGEFLSARWISVCRPWTVSIFRSPSSIQQAAKGIMREHRHFRWFILSAPHTKPREGVRYSRLAVTLSTDEVDARSQVI</sequence>
<dbReference type="Proteomes" id="UP001281003">
    <property type="component" value="Unassembled WGS sequence"/>
</dbReference>
<evidence type="ECO:0000313" key="2">
    <source>
        <dbReference type="Proteomes" id="UP001281003"/>
    </source>
</evidence>